<protein>
    <recommendedName>
        <fullName evidence="4 14">Very-long-chain (3R)-3-hydroxyacyl-CoA dehydratase</fullName>
        <ecNumber evidence="4 14">4.2.1.134</ecNumber>
    </recommendedName>
</protein>
<dbReference type="AlphaFoldDB" id="A0AAN6YVQ7"/>
<keyword evidence="8 14" id="KW-1133">Transmembrane helix</keyword>
<evidence type="ECO:0000256" key="10">
    <source>
        <dbReference type="ARBA" id="ARBA00023136"/>
    </source>
</evidence>
<evidence type="ECO:0000313" key="15">
    <source>
        <dbReference type="EMBL" id="KAK4115298.1"/>
    </source>
</evidence>
<reference evidence="15" key="2">
    <citation type="submission" date="2023-05" db="EMBL/GenBank/DDBJ databases">
        <authorList>
            <consortium name="Lawrence Berkeley National Laboratory"/>
            <person name="Steindorff A."/>
            <person name="Hensen N."/>
            <person name="Bonometti L."/>
            <person name="Westerberg I."/>
            <person name="Brannstrom I.O."/>
            <person name="Guillou S."/>
            <person name="Cros-Aarteil S."/>
            <person name="Calhoun S."/>
            <person name="Haridas S."/>
            <person name="Kuo A."/>
            <person name="Mondo S."/>
            <person name="Pangilinan J."/>
            <person name="Riley R."/>
            <person name="Labutti K."/>
            <person name="Andreopoulos B."/>
            <person name="Lipzen A."/>
            <person name="Chen C."/>
            <person name="Yanf M."/>
            <person name="Daum C."/>
            <person name="Ng V."/>
            <person name="Clum A."/>
            <person name="Ohm R."/>
            <person name="Martin F."/>
            <person name="Silar P."/>
            <person name="Natvig D."/>
            <person name="Lalanne C."/>
            <person name="Gautier V."/>
            <person name="Ament-Velasquez S.L."/>
            <person name="Kruys A."/>
            <person name="Hutchinson M.I."/>
            <person name="Powell A.J."/>
            <person name="Barry K."/>
            <person name="Miller A.N."/>
            <person name="Grigoriev I.V."/>
            <person name="Debuchy R."/>
            <person name="Gladieux P."/>
            <person name="Thoren M.H."/>
            <person name="Johannesson H."/>
        </authorList>
    </citation>
    <scope>NUCLEOTIDE SEQUENCE</scope>
    <source>
        <strain evidence="15">CBS 508.74</strain>
    </source>
</reference>
<dbReference type="InterPro" id="IPR007482">
    <property type="entry name" value="Tyr_Pase-like_PTPLA"/>
</dbReference>
<feature type="transmembrane region" description="Helical" evidence="14">
    <location>
        <begin position="12"/>
        <end position="38"/>
    </location>
</feature>
<evidence type="ECO:0000256" key="12">
    <source>
        <dbReference type="ARBA" id="ARBA00023239"/>
    </source>
</evidence>
<organism evidence="15 16">
    <name type="scientific">Canariomyces notabilis</name>
    <dbReference type="NCBI Taxonomy" id="2074819"/>
    <lineage>
        <taxon>Eukaryota</taxon>
        <taxon>Fungi</taxon>
        <taxon>Dikarya</taxon>
        <taxon>Ascomycota</taxon>
        <taxon>Pezizomycotina</taxon>
        <taxon>Sordariomycetes</taxon>
        <taxon>Sordariomycetidae</taxon>
        <taxon>Sordariales</taxon>
        <taxon>Chaetomiaceae</taxon>
        <taxon>Canariomyces</taxon>
    </lineage>
</organism>
<keyword evidence="6 14" id="KW-0812">Transmembrane</keyword>
<comment type="catalytic activity">
    <reaction evidence="13 14">
        <text>a very-long-chain (3R)-3-hydroxyacyl-CoA = a very-long-chain (2E)-enoyl-CoA + H2O</text>
        <dbReference type="Rhea" id="RHEA:45812"/>
        <dbReference type="ChEBI" id="CHEBI:15377"/>
        <dbReference type="ChEBI" id="CHEBI:83728"/>
        <dbReference type="ChEBI" id="CHEBI:85440"/>
        <dbReference type="EC" id="4.2.1.134"/>
    </reaction>
</comment>
<dbReference type="EC" id="4.2.1.134" evidence="4 14"/>
<evidence type="ECO:0000256" key="13">
    <source>
        <dbReference type="ARBA" id="ARBA00036671"/>
    </source>
</evidence>
<comment type="subcellular location">
    <subcellularLocation>
        <location evidence="14">Endoplasmic reticulum membrane</location>
        <topology evidence="14">Multi-pass membrane protein</topology>
    </subcellularLocation>
    <subcellularLocation>
        <location evidence="1">Membrane</location>
        <topology evidence="1">Multi-pass membrane protein</topology>
    </subcellularLocation>
</comment>
<accession>A0AAN6YVQ7</accession>
<keyword evidence="12 14" id="KW-0456">Lyase</keyword>
<dbReference type="GO" id="GO:0102158">
    <property type="term" value="F:very-long-chain (3R)-3-hydroxyacyl-CoA dehydratase activity"/>
    <property type="evidence" value="ECO:0007669"/>
    <property type="project" value="UniProtKB-EC"/>
</dbReference>
<dbReference type="Pfam" id="PF04387">
    <property type="entry name" value="PTPLA"/>
    <property type="match status" value="1"/>
</dbReference>
<evidence type="ECO:0000256" key="2">
    <source>
        <dbReference type="ARBA" id="ARBA00005194"/>
    </source>
</evidence>
<keyword evidence="7 14" id="KW-0276">Fatty acid metabolism</keyword>
<comment type="pathway">
    <text evidence="2 14">Lipid metabolism; fatty acid biosynthesis.</text>
</comment>
<evidence type="ECO:0000256" key="6">
    <source>
        <dbReference type="ARBA" id="ARBA00022692"/>
    </source>
</evidence>
<dbReference type="GO" id="GO:0042761">
    <property type="term" value="P:very long-chain fatty acid biosynthetic process"/>
    <property type="evidence" value="ECO:0007669"/>
    <property type="project" value="TreeGrafter"/>
</dbReference>
<dbReference type="EMBL" id="MU853335">
    <property type="protein sequence ID" value="KAK4115298.1"/>
    <property type="molecule type" value="Genomic_DNA"/>
</dbReference>
<sequence>MATSSRFGSKKAYLVLYNAASAVAWATILGRVAVVLGWRGPFFVPLVVDNFARITQTFAFMEILHALTGVVPAPVFTTSMQVASRLFLMWAVCYPFPQLNASPFYSSMLCAWSTTEVIRYSYFALKQVESVPGWLHWLRYSGFLVLYPVGISSEVAMTLQAIFGPAADLAPWYPYALAAVLLSYIPGSPILYSHMLKQRRKYLGSGKTAEQKKRQ</sequence>
<dbReference type="GO" id="GO:0030148">
    <property type="term" value="P:sphingolipid biosynthetic process"/>
    <property type="evidence" value="ECO:0007669"/>
    <property type="project" value="TreeGrafter"/>
</dbReference>
<comment type="function">
    <text evidence="14">Catalyzes the third of the four reactions of the long-chain fatty acids elongation cycle. This endoplasmic reticulum-bound enzymatic process, allows the addition of two carbons to the chain of long- and very long-chain fatty acids/VLCFAs per cycle. This enzyme catalyzes the dehydration of the 3-hydroxyacyl-CoA intermediate into trans-2,3-enoyl-CoA, within each cycle of fatty acid elongation. Thereby, it participates to the production of VLCFAs of different chain lengths that are involved in multiple biological processes as precursors of membrane lipids and lipid mediators.</text>
</comment>
<evidence type="ECO:0000256" key="3">
    <source>
        <dbReference type="ARBA" id="ARBA00007811"/>
    </source>
</evidence>
<evidence type="ECO:0000256" key="9">
    <source>
        <dbReference type="ARBA" id="ARBA00023098"/>
    </source>
</evidence>
<evidence type="ECO:0000256" key="8">
    <source>
        <dbReference type="ARBA" id="ARBA00022989"/>
    </source>
</evidence>
<dbReference type="GO" id="GO:0005789">
    <property type="term" value="C:endoplasmic reticulum membrane"/>
    <property type="evidence" value="ECO:0007669"/>
    <property type="project" value="UniProtKB-SubCell"/>
</dbReference>
<dbReference type="PANTHER" id="PTHR11035:SF3">
    <property type="entry name" value="VERY-LONG-CHAIN (3R)-3-HYDROXYACYL-COA DEHYDRATASE"/>
    <property type="match status" value="1"/>
</dbReference>
<evidence type="ECO:0000256" key="4">
    <source>
        <dbReference type="ARBA" id="ARBA00013122"/>
    </source>
</evidence>
<keyword evidence="16" id="KW-1185">Reference proteome</keyword>
<dbReference type="PANTHER" id="PTHR11035">
    <property type="entry name" value="VERY-LONG-CHAIN (3R)-3-HYDROXYACYL-COA DEHYDRATASE"/>
    <property type="match status" value="1"/>
</dbReference>
<evidence type="ECO:0000256" key="1">
    <source>
        <dbReference type="ARBA" id="ARBA00004141"/>
    </source>
</evidence>
<reference evidence="15" key="1">
    <citation type="journal article" date="2023" name="Mol. Phylogenet. Evol.">
        <title>Genome-scale phylogeny and comparative genomics of the fungal order Sordariales.</title>
        <authorList>
            <person name="Hensen N."/>
            <person name="Bonometti L."/>
            <person name="Westerberg I."/>
            <person name="Brannstrom I.O."/>
            <person name="Guillou S."/>
            <person name="Cros-Aarteil S."/>
            <person name="Calhoun S."/>
            <person name="Haridas S."/>
            <person name="Kuo A."/>
            <person name="Mondo S."/>
            <person name="Pangilinan J."/>
            <person name="Riley R."/>
            <person name="LaButti K."/>
            <person name="Andreopoulos B."/>
            <person name="Lipzen A."/>
            <person name="Chen C."/>
            <person name="Yan M."/>
            <person name="Daum C."/>
            <person name="Ng V."/>
            <person name="Clum A."/>
            <person name="Steindorff A."/>
            <person name="Ohm R.A."/>
            <person name="Martin F."/>
            <person name="Silar P."/>
            <person name="Natvig D.O."/>
            <person name="Lalanne C."/>
            <person name="Gautier V."/>
            <person name="Ament-Velasquez S.L."/>
            <person name="Kruys A."/>
            <person name="Hutchinson M.I."/>
            <person name="Powell A.J."/>
            <person name="Barry K."/>
            <person name="Miller A.N."/>
            <person name="Grigoriev I.V."/>
            <person name="Debuchy R."/>
            <person name="Gladieux P."/>
            <person name="Hiltunen Thoren M."/>
            <person name="Johannesson H."/>
        </authorList>
    </citation>
    <scope>NUCLEOTIDE SEQUENCE</scope>
    <source>
        <strain evidence="15">CBS 508.74</strain>
    </source>
</reference>
<feature type="transmembrane region" description="Helical" evidence="14">
    <location>
        <begin position="58"/>
        <end position="76"/>
    </location>
</feature>
<evidence type="ECO:0000313" key="16">
    <source>
        <dbReference type="Proteomes" id="UP001302812"/>
    </source>
</evidence>
<dbReference type="Proteomes" id="UP001302812">
    <property type="component" value="Unassembled WGS sequence"/>
</dbReference>
<evidence type="ECO:0000256" key="7">
    <source>
        <dbReference type="ARBA" id="ARBA00022832"/>
    </source>
</evidence>
<evidence type="ECO:0000256" key="11">
    <source>
        <dbReference type="ARBA" id="ARBA00023160"/>
    </source>
</evidence>
<evidence type="ECO:0000256" key="5">
    <source>
        <dbReference type="ARBA" id="ARBA00022516"/>
    </source>
</evidence>
<gene>
    <name evidence="15" type="ORF">N656DRAFT_726684</name>
</gene>
<feature type="transmembrane region" description="Helical" evidence="14">
    <location>
        <begin position="144"/>
        <end position="166"/>
    </location>
</feature>
<feature type="transmembrane region" description="Helical" evidence="14">
    <location>
        <begin position="172"/>
        <end position="192"/>
    </location>
</feature>
<comment type="caution">
    <text evidence="14">Lacks conserved residue(s) required for the propagation of feature annotation.</text>
</comment>
<keyword evidence="5 14" id="KW-0444">Lipid biosynthesis</keyword>
<keyword evidence="10 14" id="KW-0472">Membrane</keyword>
<dbReference type="GeneID" id="89936703"/>
<keyword evidence="9 14" id="KW-0443">Lipid metabolism</keyword>
<evidence type="ECO:0000256" key="14">
    <source>
        <dbReference type="RuleBase" id="RU363109"/>
    </source>
</evidence>
<comment type="similarity">
    <text evidence="3 14">Belongs to the very long-chain fatty acids dehydratase HACD family.</text>
</comment>
<dbReference type="RefSeq" id="XP_064672868.1">
    <property type="nucleotide sequence ID" value="XM_064812578.1"/>
</dbReference>
<keyword evidence="11 14" id="KW-0275">Fatty acid biosynthesis</keyword>
<name>A0AAN6YVQ7_9PEZI</name>
<comment type="caution">
    <text evidence="15">The sequence shown here is derived from an EMBL/GenBank/DDBJ whole genome shotgun (WGS) entry which is preliminary data.</text>
</comment>
<dbReference type="GO" id="GO:0030497">
    <property type="term" value="P:fatty acid elongation"/>
    <property type="evidence" value="ECO:0007669"/>
    <property type="project" value="TreeGrafter"/>
</dbReference>
<proteinExistence type="inferred from homology"/>
<keyword evidence="14" id="KW-0256">Endoplasmic reticulum</keyword>